<evidence type="ECO:0000259" key="12">
    <source>
        <dbReference type="PROSITE" id="PS50011"/>
    </source>
</evidence>
<dbReference type="PROSITE" id="PS50011">
    <property type="entry name" value="PROTEIN_KINASE_DOM"/>
    <property type="match status" value="1"/>
</dbReference>
<feature type="binding site" evidence="9">
    <location>
        <position position="100"/>
    </location>
    <ligand>
        <name>ATP</name>
        <dbReference type="ChEBI" id="CHEBI:30616"/>
    </ligand>
</feature>
<dbReference type="GO" id="GO:0000245">
    <property type="term" value="P:spliceosomal complex assembly"/>
    <property type="evidence" value="ECO:0007669"/>
    <property type="project" value="TreeGrafter"/>
</dbReference>
<gene>
    <name evidence="13" type="ORF">DAEQUDRAFT_723714</name>
</gene>
<sequence>MQAIRKLPVFRRLSLARFPRLQPASTSSHTPEQSAKASWEAHEEPLDQYDPAVGGYYPVVIGGVLGSRYTVVRKLGWGIYSTVWLVRRTSPGLEPFSALKLLSVVGTNFQQHLKELQFLEKIRQQSPHHPGHAHVIQLQDYFYEEGSHGRHLCLVMEPLLENLYSFANHWQYRCLPVELVRLLARQIVLGLQFLHEECNIVHTDIKPSNILLVPPNDPASFFADASRMIGDPIETTIAKGPNGTTVTRVRSYPIQYPLPKPELDVNSIETWRSAKVQIADVGVACWADQIDGYWTELPQNPSLRAPEVCIGAGWGKPADIWSLGCTLYEFYMGRSLVPGDVHEQSIPNLHNIFFGDYPPEMVSRGKYSDVFYKPDGSLKVDAPKLARPFDMGIRKRNAPDAELFIDFLRQTFVLDPSQRATCRDLLTHPWLNRYVSAPSVFNCQDD</sequence>
<evidence type="ECO:0000256" key="2">
    <source>
        <dbReference type="ARBA" id="ARBA00022527"/>
    </source>
</evidence>
<feature type="region of interest" description="Disordered" evidence="11">
    <location>
        <begin position="22"/>
        <end position="41"/>
    </location>
</feature>
<dbReference type="EC" id="2.7.11.1" evidence="1"/>
<dbReference type="GO" id="GO:0005634">
    <property type="term" value="C:nucleus"/>
    <property type="evidence" value="ECO:0007669"/>
    <property type="project" value="TreeGrafter"/>
</dbReference>
<dbReference type="GO" id="GO:0005524">
    <property type="term" value="F:ATP binding"/>
    <property type="evidence" value="ECO:0007669"/>
    <property type="project" value="UniProtKB-UniRule"/>
</dbReference>
<keyword evidence="2 10" id="KW-0723">Serine/threonine-protein kinase</keyword>
<evidence type="ECO:0000256" key="6">
    <source>
        <dbReference type="ARBA" id="ARBA00022840"/>
    </source>
</evidence>
<evidence type="ECO:0000256" key="9">
    <source>
        <dbReference type="PROSITE-ProRule" id="PRU10141"/>
    </source>
</evidence>
<proteinExistence type="inferred from homology"/>
<feature type="domain" description="Protein kinase" evidence="12">
    <location>
        <begin position="69"/>
        <end position="431"/>
    </location>
</feature>
<keyword evidence="3" id="KW-0808">Transferase</keyword>
<evidence type="ECO:0000256" key="8">
    <source>
        <dbReference type="ARBA" id="ARBA00048679"/>
    </source>
</evidence>
<dbReference type="OrthoDB" id="5979581at2759"/>
<keyword evidence="5 13" id="KW-0418">Kinase</keyword>
<dbReference type="GO" id="GO:0005737">
    <property type="term" value="C:cytoplasm"/>
    <property type="evidence" value="ECO:0007669"/>
    <property type="project" value="TreeGrafter"/>
</dbReference>
<dbReference type="PROSITE" id="PS00108">
    <property type="entry name" value="PROTEIN_KINASE_ST"/>
    <property type="match status" value="1"/>
</dbReference>
<feature type="compositionally biased region" description="Polar residues" evidence="11">
    <location>
        <begin position="23"/>
        <end position="36"/>
    </location>
</feature>
<dbReference type="AlphaFoldDB" id="A0A165S8C8"/>
<evidence type="ECO:0000256" key="5">
    <source>
        <dbReference type="ARBA" id="ARBA00022777"/>
    </source>
</evidence>
<dbReference type="InterPro" id="IPR051334">
    <property type="entry name" value="SRPK"/>
</dbReference>
<evidence type="ECO:0000256" key="7">
    <source>
        <dbReference type="ARBA" id="ARBA00047899"/>
    </source>
</evidence>
<dbReference type="PANTHER" id="PTHR47634:SF9">
    <property type="entry name" value="PROTEIN KINASE DOMAIN-CONTAINING PROTEIN-RELATED"/>
    <property type="match status" value="1"/>
</dbReference>
<evidence type="ECO:0000256" key="4">
    <source>
        <dbReference type="ARBA" id="ARBA00022741"/>
    </source>
</evidence>
<name>A0A165S8C8_9APHY</name>
<dbReference type="InterPro" id="IPR011009">
    <property type="entry name" value="Kinase-like_dom_sf"/>
</dbReference>
<dbReference type="GO" id="GO:0050684">
    <property type="term" value="P:regulation of mRNA processing"/>
    <property type="evidence" value="ECO:0007669"/>
    <property type="project" value="TreeGrafter"/>
</dbReference>
<dbReference type="PROSITE" id="PS00107">
    <property type="entry name" value="PROTEIN_KINASE_ATP"/>
    <property type="match status" value="1"/>
</dbReference>
<dbReference type="SUPFAM" id="SSF56112">
    <property type="entry name" value="Protein kinase-like (PK-like)"/>
    <property type="match status" value="1"/>
</dbReference>
<dbReference type="STRING" id="1314783.A0A165S8C8"/>
<comment type="similarity">
    <text evidence="10">Belongs to the protein kinase superfamily.</text>
</comment>
<dbReference type="Pfam" id="PF00069">
    <property type="entry name" value="Pkinase"/>
    <property type="match status" value="2"/>
</dbReference>
<organism evidence="13 14">
    <name type="scientific">Daedalea quercina L-15889</name>
    <dbReference type="NCBI Taxonomy" id="1314783"/>
    <lineage>
        <taxon>Eukaryota</taxon>
        <taxon>Fungi</taxon>
        <taxon>Dikarya</taxon>
        <taxon>Basidiomycota</taxon>
        <taxon>Agaricomycotina</taxon>
        <taxon>Agaricomycetes</taxon>
        <taxon>Polyporales</taxon>
        <taxon>Fomitopsis</taxon>
    </lineage>
</organism>
<dbReference type="PANTHER" id="PTHR47634">
    <property type="entry name" value="PROTEIN KINASE DOMAIN-CONTAINING PROTEIN-RELATED"/>
    <property type="match status" value="1"/>
</dbReference>
<accession>A0A165S8C8</accession>
<comment type="catalytic activity">
    <reaction evidence="8">
        <text>L-seryl-[protein] + ATP = O-phospho-L-seryl-[protein] + ADP + H(+)</text>
        <dbReference type="Rhea" id="RHEA:17989"/>
        <dbReference type="Rhea" id="RHEA-COMP:9863"/>
        <dbReference type="Rhea" id="RHEA-COMP:11604"/>
        <dbReference type="ChEBI" id="CHEBI:15378"/>
        <dbReference type="ChEBI" id="CHEBI:29999"/>
        <dbReference type="ChEBI" id="CHEBI:30616"/>
        <dbReference type="ChEBI" id="CHEBI:83421"/>
        <dbReference type="ChEBI" id="CHEBI:456216"/>
        <dbReference type="EC" id="2.7.11.1"/>
    </reaction>
</comment>
<keyword evidence="14" id="KW-1185">Reference proteome</keyword>
<dbReference type="Proteomes" id="UP000076727">
    <property type="component" value="Unassembled WGS sequence"/>
</dbReference>
<dbReference type="Gene3D" id="1.10.510.10">
    <property type="entry name" value="Transferase(Phosphotransferase) domain 1"/>
    <property type="match status" value="1"/>
</dbReference>
<dbReference type="EMBL" id="KV429044">
    <property type="protein sequence ID" value="KZT71657.1"/>
    <property type="molecule type" value="Genomic_DNA"/>
</dbReference>
<dbReference type="GO" id="GO:0004674">
    <property type="term" value="F:protein serine/threonine kinase activity"/>
    <property type="evidence" value="ECO:0007669"/>
    <property type="project" value="UniProtKB-KW"/>
</dbReference>
<evidence type="ECO:0000256" key="10">
    <source>
        <dbReference type="RuleBase" id="RU000304"/>
    </source>
</evidence>
<evidence type="ECO:0000256" key="3">
    <source>
        <dbReference type="ARBA" id="ARBA00022679"/>
    </source>
</evidence>
<evidence type="ECO:0000256" key="1">
    <source>
        <dbReference type="ARBA" id="ARBA00012513"/>
    </source>
</evidence>
<reference evidence="13 14" key="1">
    <citation type="journal article" date="2016" name="Mol. Biol. Evol.">
        <title>Comparative Genomics of Early-Diverging Mushroom-Forming Fungi Provides Insights into the Origins of Lignocellulose Decay Capabilities.</title>
        <authorList>
            <person name="Nagy L.G."/>
            <person name="Riley R."/>
            <person name="Tritt A."/>
            <person name="Adam C."/>
            <person name="Daum C."/>
            <person name="Floudas D."/>
            <person name="Sun H."/>
            <person name="Yadav J.S."/>
            <person name="Pangilinan J."/>
            <person name="Larsson K.H."/>
            <person name="Matsuura K."/>
            <person name="Barry K."/>
            <person name="Labutti K."/>
            <person name="Kuo R."/>
            <person name="Ohm R.A."/>
            <person name="Bhattacharya S.S."/>
            <person name="Shirouzu T."/>
            <person name="Yoshinaga Y."/>
            <person name="Martin F.M."/>
            <person name="Grigoriev I.V."/>
            <person name="Hibbett D.S."/>
        </authorList>
    </citation>
    <scope>NUCLEOTIDE SEQUENCE [LARGE SCALE GENOMIC DNA]</scope>
    <source>
        <strain evidence="13 14">L-15889</strain>
    </source>
</reference>
<keyword evidence="6 9" id="KW-0067">ATP-binding</keyword>
<dbReference type="InterPro" id="IPR008271">
    <property type="entry name" value="Ser/Thr_kinase_AS"/>
</dbReference>
<dbReference type="InterPro" id="IPR017441">
    <property type="entry name" value="Protein_kinase_ATP_BS"/>
</dbReference>
<evidence type="ECO:0000256" key="11">
    <source>
        <dbReference type="SAM" id="MobiDB-lite"/>
    </source>
</evidence>
<keyword evidence="4 9" id="KW-0547">Nucleotide-binding</keyword>
<comment type="catalytic activity">
    <reaction evidence="7">
        <text>L-threonyl-[protein] + ATP = O-phospho-L-threonyl-[protein] + ADP + H(+)</text>
        <dbReference type="Rhea" id="RHEA:46608"/>
        <dbReference type="Rhea" id="RHEA-COMP:11060"/>
        <dbReference type="Rhea" id="RHEA-COMP:11605"/>
        <dbReference type="ChEBI" id="CHEBI:15378"/>
        <dbReference type="ChEBI" id="CHEBI:30013"/>
        <dbReference type="ChEBI" id="CHEBI:30616"/>
        <dbReference type="ChEBI" id="CHEBI:61977"/>
        <dbReference type="ChEBI" id="CHEBI:456216"/>
        <dbReference type="EC" id="2.7.11.1"/>
    </reaction>
</comment>
<dbReference type="Gene3D" id="3.30.200.20">
    <property type="entry name" value="Phosphorylase Kinase, domain 1"/>
    <property type="match status" value="1"/>
</dbReference>
<dbReference type="SMART" id="SM00220">
    <property type="entry name" value="S_TKc"/>
    <property type="match status" value="1"/>
</dbReference>
<evidence type="ECO:0000313" key="13">
    <source>
        <dbReference type="EMBL" id="KZT71657.1"/>
    </source>
</evidence>
<protein>
    <recommendedName>
        <fullName evidence="1">non-specific serine/threonine protein kinase</fullName>
        <ecNumber evidence="1">2.7.11.1</ecNumber>
    </recommendedName>
</protein>
<evidence type="ECO:0000313" key="14">
    <source>
        <dbReference type="Proteomes" id="UP000076727"/>
    </source>
</evidence>
<dbReference type="InterPro" id="IPR000719">
    <property type="entry name" value="Prot_kinase_dom"/>
</dbReference>